<dbReference type="EMBL" id="AAGW02034207">
    <property type="status" value="NOT_ANNOTATED_CDS"/>
    <property type="molecule type" value="Genomic_DNA"/>
</dbReference>
<dbReference type="STRING" id="9986.ENSOCUP00000038289"/>
<evidence type="ECO:0000256" key="6">
    <source>
        <dbReference type="ARBA" id="ARBA00023125"/>
    </source>
</evidence>
<feature type="compositionally biased region" description="Basic and acidic residues" evidence="8">
    <location>
        <begin position="181"/>
        <end position="193"/>
    </location>
</feature>
<feature type="domain" description="LEM" evidence="9">
    <location>
        <begin position="111"/>
        <end position="155"/>
    </location>
</feature>
<organism evidence="11 12">
    <name type="scientific">Oryctolagus cuniculus</name>
    <name type="common">Rabbit</name>
    <dbReference type="NCBI Taxonomy" id="9986"/>
    <lineage>
        <taxon>Eukaryota</taxon>
        <taxon>Metazoa</taxon>
        <taxon>Chordata</taxon>
        <taxon>Craniata</taxon>
        <taxon>Vertebrata</taxon>
        <taxon>Euteleostomi</taxon>
        <taxon>Mammalia</taxon>
        <taxon>Eutheria</taxon>
        <taxon>Euarchontoglires</taxon>
        <taxon>Glires</taxon>
        <taxon>Lagomorpha</taxon>
        <taxon>Leporidae</taxon>
        <taxon>Oryctolagus</taxon>
    </lineage>
</organism>
<dbReference type="GO" id="GO:0006355">
    <property type="term" value="P:regulation of DNA-templated transcription"/>
    <property type="evidence" value="ECO:0007669"/>
    <property type="project" value="Ensembl"/>
</dbReference>
<dbReference type="GO" id="GO:0003677">
    <property type="term" value="F:DNA binding"/>
    <property type="evidence" value="ECO:0007669"/>
    <property type="project" value="UniProtKB-KW"/>
</dbReference>
<dbReference type="FunFam" id="1.10.720.40:FF:000002">
    <property type="entry name" value="Thymopoietin isoform alpha"/>
    <property type="match status" value="1"/>
</dbReference>
<dbReference type="Bgee" id="ENSOCUG00000012692">
    <property type="expression patterns" value="Expressed in embryo and 14 other cell types or tissues"/>
</dbReference>
<evidence type="ECO:0000256" key="7">
    <source>
        <dbReference type="ARBA" id="ARBA00023242"/>
    </source>
</evidence>
<dbReference type="Pfam" id="PF08198">
    <property type="entry name" value="Thymopoietin"/>
    <property type="match status" value="1"/>
</dbReference>
<dbReference type="Pfam" id="PF11560">
    <property type="entry name" value="LAP2alpha"/>
    <property type="match status" value="1"/>
</dbReference>
<dbReference type="InParanoid" id="A0A5F9CYI2"/>
<evidence type="ECO:0000256" key="3">
    <source>
        <dbReference type="ARBA" id="ARBA00022481"/>
    </source>
</evidence>
<dbReference type="Pfam" id="PF03020">
    <property type="entry name" value="LEM"/>
    <property type="match status" value="1"/>
</dbReference>
<dbReference type="Gene3D" id="1.10.720.40">
    <property type="match status" value="2"/>
</dbReference>
<dbReference type="FunFam" id="1.10.720.40:FF:000003">
    <property type="entry name" value="thymopoietin isoform X1"/>
    <property type="match status" value="1"/>
</dbReference>
<evidence type="ECO:0000313" key="11">
    <source>
        <dbReference type="Ensembl" id="ENSOCUP00000038289.1"/>
    </source>
</evidence>
<dbReference type="CDD" id="cd12935">
    <property type="entry name" value="LEM_like"/>
    <property type="match status" value="1"/>
</dbReference>
<evidence type="ECO:0000256" key="4">
    <source>
        <dbReference type="ARBA" id="ARBA00022553"/>
    </source>
</evidence>
<dbReference type="GeneTree" id="ENSGT00940000154098"/>
<dbReference type="InterPro" id="IPR013146">
    <property type="entry name" value="LEM-like_dom"/>
</dbReference>
<evidence type="ECO:0000313" key="12">
    <source>
        <dbReference type="Proteomes" id="UP000001811"/>
    </source>
</evidence>
<sequence>MPEFLEDPSVLTKDKLKSELVANNVTLPAGEQRKDVYVQLYLQHLTARNRPPLAAGSNSKGPPDFSSDEEREPTPVLGSVAAAAAAGRSRASVGRKATKKTDKPRLDDKDDLDVTELTNEDLLEQLVKYGVNPGPIVGTTRKLYEKKLLKLREQGTESRSSTPLPTISSSAENTRQNGSNDSDRYSDNEEGKKKEHKKVKSTRDFVPFSELPTTPSGGFFQGISFPEISTRPPLGRTELQAAKKVHTSKGDPPREPLIPTTLPDREQMQQLASGESVFASSRPSRDRRLEKSSSSSSQHELAAMLVPTAASPSVIETTTTCYKDIVENIFHGEKSGIRPLCTERSHFSDQSVLSTEREVLEESERSQVISPSLAQAIKDYVNSLLVQGGVGSLPGTSNSTSTLDVGNIWKIIDRSNSQETESLSPPRKLRRLSEKVGEKRDSGSSVAFQNVPAPEQMSSLAKTVVSHSLTTLGMEMSKHLQHDKIDASEVSFPFHESILKVIEEEWQQIDRQLPSLARKYPISSSEATRILSVPKVDDEILGFTSETSPPAGSQASSTEPCDKHLELALCRAYEAAASALQIATHTAFVVKAMQADISQAAQILSSDPGCTHQALGILSKTYDAASFICEAAFDEVKMAAHTMGSSTLGRRYLWLKDCKISPASKNKLAVTPFKGGTLFGGEVHKLIKKRVSKH</sequence>
<keyword evidence="7" id="KW-0539">Nucleus</keyword>
<feature type="compositionally biased region" description="Polar residues" evidence="8">
    <location>
        <begin position="157"/>
        <end position="180"/>
    </location>
</feature>
<comment type="subcellular location">
    <subcellularLocation>
        <location evidence="1">Nucleus</location>
    </subcellularLocation>
</comment>
<keyword evidence="12" id="KW-1185">Reference proteome</keyword>
<comment type="similarity">
    <text evidence="2">Belongs to the LEM family.</text>
</comment>
<dbReference type="SMART" id="SM01261">
    <property type="entry name" value="Thymopoietin"/>
    <property type="match status" value="1"/>
</dbReference>
<dbReference type="SMR" id="A0A5F9CYI2"/>
<evidence type="ECO:0000256" key="2">
    <source>
        <dbReference type="ARBA" id="ARBA00007744"/>
    </source>
</evidence>
<feature type="compositionally biased region" description="Basic and acidic residues" evidence="8">
    <location>
        <begin position="99"/>
        <end position="108"/>
    </location>
</feature>
<dbReference type="InterPro" id="IPR011015">
    <property type="entry name" value="LEM/LEM-like_dom_sf"/>
</dbReference>
<dbReference type="PANTHER" id="PTHR12019">
    <property type="entry name" value="LAMINA-ASSOCIATED POLYPEPTIDE THYMOPOIETIN"/>
    <property type="match status" value="1"/>
</dbReference>
<dbReference type="InterPro" id="IPR021623">
    <property type="entry name" value="LAP2alpha_C"/>
</dbReference>
<keyword evidence="4" id="KW-0597">Phosphoprotein</keyword>
<protein>
    <submittedName>
        <fullName evidence="11">Thymopoietin</fullName>
    </submittedName>
</protein>
<keyword evidence="5" id="KW-0007">Acetylation</keyword>
<dbReference type="InterPro" id="IPR051656">
    <property type="entry name" value="LEM_domain"/>
</dbReference>
<feature type="region of interest" description="Disordered" evidence="8">
    <location>
        <begin position="242"/>
        <end position="300"/>
    </location>
</feature>
<feature type="compositionally biased region" description="Low complexity" evidence="8">
    <location>
        <begin position="78"/>
        <end position="95"/>
    </location>
</feature>
<dbReference type="CDD" id="cd12940">
    <property type="entry name" value="LEM_LAP2_LEMD1"/>
    <property type="match status" value="1"/>
</dbReference>
<feature type="region of interest" description="Disordered" evidence="8">
    <location>
        <begin position="417"/>
        <end position="446"/>
    </location>
</feature>
<accession>A0A5F9CYI2</accession>
<dbReference type="PROSITE" id="PS50954">
    <property type="entry name" value="LEM"/>
    <property type="match status" value="1"/>
</dbReference>
<keyword evidence="6" id="KW-0238">DNA-binding</keyword>
<reference evidence="11" key="3">
    <citation type="submission" date="2025-09" db="UniProtKB">
        <authorList>
            <consortium name="Ensembl"/>
        </authorList>
    </citation>
    <scope>IDENTIFICATION</scope>
    <source>
        <strain evidence="11">Thorbecke</strain>
    </source>
</reference>
<name>A0A5F9CYI2_RABIT</name>
<dbReference type="PROSITE" id="PS50955">
    <property type="entry name" value="LEM_LIKE"/>
    <property type="match status" value="1"/>
</dbReference>
<keyword evidence="3" id="KW-0488">Methylation</keyword>
<feature type="region of interest" description="Disordered" evidence="8">
    <location>
        <begin position="151"/>
        <end position="220"/>
    </location>
</feature>
<proteinExistence type="inferred from homology"/>
<dbReference type="Gene3D" id="1.10.287.3160">
    <property type="match status" value="1"/>
</dbReference>
<dbReference type="SMART" id="SM00540">
    <property type="entry name" value="LEM"/>
    <property type="match status" value="1"/>
</dbReference>
<evidence type="ECO:0000256" key="8">
    <source>
        <dbReference type="SAM" id="MobiDB-lite"/>
    </source>
</evidence>
<dbReference type="FunCoup" id="A0A5F9CYI2">
    <property type="interactions" value="793"/>
</dbReference>
<feature type="compositionally biased region" description="Polar residues" evidence="8">
    <location>
        <begin position="268"/>
        <end position="282"/>
    </location>
</feature>
<evidence type="ECO:0000256" key="1">
    <source>
        <dbReference type="ARBA" id="ARBA00004123"/>
    </source>
</evidence>
<dbReference type="PANTHER" id="PTHR12019:SF24">
    <property type="entry name" value="LAMINA-ASSOCIATED POLYPEPTIDE 2, ISOFORM ALPHA"/>
    <property type="match status" value="1"/>
</dbReference>
<evidence type="ECO:0000259" key="10">
    <source>
        <dbReference type="PROSITE" id="PS50955"/>
    </source>
</evidence>
<feature type="domain" description="LEM-like" evidence="10">
    <location>
        <begin position="5"/>
        <end position="48"/>
    </location>
</feature>
<reference evidence="11" key="2">
    <citation type="submission" date="2025-08" db="UniProtKB">
        <authorList>
            <consortium name="Ensembl"/>
        </authorList>
    </citation>
    <scope>IDENTIFICATION</scope>
    <source>
        <strain evidence="11">Thorbecke</strain>
    </source>
</reference>
<feature type="region of interest" description="Disordered" evidence="8">
    <location>
        <begin position="48"/>
        <end position="114"/>
    </location>
</feature>
<evidence type="ECO:0000256" key="5">
    <source>
        <dbReference type="ARBA" id="ARBA00022990"/>
    </source>
</evidence>
<dbReference type="InterPro" id="IPR003887">
    <property type="entry name" value="LEM_dom"/>
</dbReference>
<dbReference type="GO" id="GO:0005635">
    <property type="term" value="C:nuclear envelope"/>
    <property type="evidence" value="ECO:0007669"/>
    <property type="project" value="Ensembl"/>
</dbReference>
<dbReference type="SUPFAM" id="SSF63451">
    <property type="entry name" value="LEM domain"/>
    <property type="match status" value="2"/>
</dbReference>
<dbReference type="FunFam" id="1.10.287.3160:FF:000001">
    <property type="entry name" value="Thymopoietin isoform alpha"/>
    <property type="match status" value="1"/>
</dbReference>
<dbReference type="Ensembl" id="ENSOCUT00000048222.1">
    <property type="protein sequence ID" value="ENSOCUP00000038289.1"/>
    <property type="gene ID" value="ENSOCUG00000012692.4"/>
</dbReference>
<reference evidence="11 12" key="1">
    <citation type="journal article" date="2011" name="Nature">
        <title>A high-resolution map of human evolutionary constraint using 29 mammals.</title>
        <authorList>
            <person name="Lindblad-Toh K."/>
            <person name="Garber M."/>
            <person name="Zuk O."/>
            <person name="Lin M.F."/>
            <person name="Parker B.J."/>
            <person name="Washietl S."/>
            <person name="Kheradpour P."/>
            <person name="Ernst J."/>
            <person name="Jordan G."/>
            <person name="Mauceli E."/>
            <person name="Ward L.D."/>
            <person name="Lowe C.B."/>
            <person name="Holloway A.K."/>
            <person name="Clamp M."/>
            <person name="Gnerre S."/>
            <person name="Alfoldi J."/>
            <person name="Beal K."/>
            <person name="Chang J."/>
            <person name="Clawson H."/>
            <person name="Cuff J."/>
            <person name="Di Palma F."/>
            <person name="Fitzgerald S."/>
            <person name="Flicek P."/>
            <person name="Guttman M."/>
            <person name="Hubisz M.J."/>
            <person name="Jaffe D.B."/>
            <person name="Jungreis I."/>
            <person name="Kent W.J."/>
            <person name="Kostka D."/>
            <person name="Lara M."/>
            <person name="Martins A.L."/>
            <person name="Massingham T."/>
            <person name="Moltke I."/>
            <person name="Raney B.J."/>
            <person name="Rasmussen M.D."/>
            <person name="Robinson J."/>
            <person name="Stark A."/>
            <person name="Vilella A.J."/>
            <person name="Wen J."/>
            <person name="Xie X."/>
            <person name="Zody M.C."/>
            <person name="Baldwin J."/>
            <person name="Bloom T."/>
            <person name="Chin C.W."/>
            <person name="Heiman D."/>
            <person name="Nicol R."/>
            <person name="Nusbaum C."/>
            <person name="Young S."/>
            <person name="Wilkinson J."/>
            <person name="Worley K.C."/>
            <person name="Kovar C.L."/>
            <person name="Muzny D.M."/>
            <person name="Gibbs R.A."/>
            <person name="Cree A."/>
            <person name="Dihn H.H."/>
            <person name="Fowler G."/>
            <person name="Jhangiani S."/>
            <person name="Joshi V."/>
            <person name="Lee S."/>
            <person name="Lewis L.R."/>
            <person name="Nazareth L.V."/>
            <person name="Okwuonu G."/>
            <person name="Santibanez J."/>
            <person name="Warren W.C."/>
            <person name="Mardis E.R."/>
            <person name="Weinstock G.M."/>
            <person name="Wilson R.K."/>
            <person name="Delehaunty K."/>
            <person name="Dooling D."/>
            <person name="Fronik C."/>
            <person name="Fulton L."/>
            <person name="Fulton B."/>
            <person name="Graves T."/>
            <person name="Minx P."/>
            <person name="Sodergren E."/>
            <person name="Birney E."/>
            <person name="Margulies E.H."/>
            <person name="Herrero J."/>
            <person name="Green E.D."/>
            <person name="Haussler D."/>
            <person name="Siepel A."/>
            <person name="Goldman N."/>
            <person name="Pollard K.S."/>
            <person name="Pedersen J.S."/>
            <person name="Lander E.S."/>
            <person name="Kellis M."/>
        </authorList>
    </citation>
    <scope>NUCLEOTIDE SEQUENCE [LARGE SCALE GENOMIC DNA]</scope>
    <source>
        <strain evidence="11 12">Thorbecke inbred</strain>
    </source>
</reference>
<feature type="compositionally biased region" description="Basic and acidic residues" evidence="8">
    <location>
        <begin position="431"/>
        <end position="442"/>
    </location>
</feature>
<dbReference type="AlphaFoldDB" id="A0A5F9CYI2"/>
<dbReference type="Proteomes" id="UP000001811">
    <property type="component" value="Chromosome 4"/>
</dbReference>
<gene>
    <name evidence="11" type="primary">TMPO</name>
</gene>
<evidence type="ECO:0000259" key="9">
    <source>
        <dbReference type="PROSITE" id="PS50954"/>
    </source>
</evidence>